<evidence type="ECO:0000313" key="2">
    <source>
        <dbReference type="Proteomes" id="UP001153269"/>
    </source>
</evidence>
<reference evidence="1" key="1">
    <citation type="submission" date="2020-03" db="EMBL/GenBank/DDBJ databases">
        <authorList>
            <person name="Weist P."/>
        </authorList>
    </citation>
    <scope>NUCLEOTIDE SEQUENCE</scope>
</reference>
<organism evidence="1 2">
    <name type="scientific">Pleuronectes platessa</name>
    <name type="common">European plaice</name>
    <dbReference type="NCBI Taxonomy" id="8262"/>
    <lineage>
        <taxon>Eukaryota</taxon>
        <taxon>Metazoa</taxon>
        <taxon>Chordata</taxon>
        <taxon>Craniata</taxon>
        <taxon>Vertebrata</taxon>
        <taxon>Euteleostomi</taxon>
        <taxon>Actinopterygii</taxon>
        <taxon>Neopterygii</taxon>
        <taxon>Teleostei</taxon>
        <taxon>Neoteleostei</taxon>
        <taxon>Acanthomorphata</taxon>
        <taxon>Carangaria</taxon>
        <taxon>Pleuronectiformes</taxon>
        <taxon>Pleuronectoidei</taxon>
        <taxon>Pleuronectidae</taxon>
        <taxon>Pleuronectes</taxon>
    </lineage>
</organism>
<protein>
    <submittedName>
        <fullName evidence="1">Uncharacterized protein</fullName>
    </submittedName>
</protein>
<dbReference type="Proteomes" id="UP001153269">
    <property type="component" value="Unassembled WGS sequence"/>
</dbReference>
<comment type="caution">
    <text evidence="1">The sequence shown here is derived from an EMBL/GenBank/DDBJ whole genome shotgun (WGS) entry which is preliminary data.</text>
</comment>
<name>A0A9N7YYS2_PLEPL</name>
<dbReference type="EMBL" id="CADEAL010004015">
    <property type="protein sequence ID" value="CAB1449443.1"/>
    <property type="molecule type" value="Genomic_DNA"/>
</dbReference>
<proteinExistence type="predicted"/>
<accession>A0A9N7YYS2</accession>
<sequence>MNSALHQHIFLHPLSHMFSSVPNGAELSSSVSSYVRAFARLVLSTSHYGAMLRSLWFSHCDGAQRSASRRLLPSAQAPALHQCPSCRTNIIIIIIAYYPFWGLGRKQELPCIPVLGQHLKPSPEYGLSISNVVGGSLRPLAFGRTNMAQHNSQTLAVPFI</sequence>
<gene>
    <name evidence="1" type="ORF">PLEPLA_LOCUS37126</name>
</gene>
<dbReference type="AlphaFoldDB" id="A0A9N7YYS2"/>
<evidence type="ECO:0000313" key="1">
    <source>
        <dbReference type="EMBL" id="CAB1449443.1"/>
    </source>
</evidence>
<keyword evidence="2" id="KW-1185">Reference proteome</keyword>